<evidence type="ECO:0000256" key="1">
    <source>
        <dbReference type="SAM" id="SignalP"/>
    </source>
</evidence>
<proteinExistence type="predicted"/>
<dbReference type="Proteomes" id="UP000800984">
    <property type="component" value="Unassembled WGS sequence"/>
</dbReference>
<feature type="signal peptide" evidence="1">
    <location>
        <begin position="1"/>
        <end position="20"/>
    </location>
</feature>
<keyword evidence="1" id="KW-0732">Signal</keyword>
<keyword evidence="3" id="KW-1185">Reference proteome</keyword>
<sequence>MTLKRILFFGLFLFSTLAVAQIIRTEKPDSISNWKKINKVGLDFTQITFVNWSAGGNNSISGLAKGNFIRNYSRENMKWNNELIIRYGINKQENTDVRKTDDQINLNSTLGYRKDTISNWYFGGKFSFLTQFANGYNYPNTDKAISKPFAPAYIFLGIGAEYSRKDLGFTVYLSPLTQKTTLVLDNRLANEGAFGVQKAVFDETGTVIIRKGKKHRTELGALVTSQYKTKIMTNINLDTRATLYTDYLNDFGNVDVDWQMGVEMIVNKYVRANLGTHLLYDNDIKNKREIDGIQITEGPRVQWKQIVGVGLEYTF</sequence>
<accession>A0ABX0I7I1</accession>
<name>A0ABX0I7I1_9FLAO</name>
<comment type="caution">
    <text evidence="2">The sequence shown here is derived from an EMBL/GenBank/DDBJ whole genome shotgun (WGS) entry which is preliminary data.</text>
</comment>
<gene>
    <name evidence="2" type="ORF">G4D72_12355</name>
</gene>
<dbReference type="RefSeq" id="WP_166078039.1">
    <property type="nucleotide sequence ID" value="NZ_JAAJBT010000009.1"/>
</dbReference>
<dbReference type="Pfam" id="PF11276">
    <property type="entry name" value="DUF3078"/>
    <property type="match status" value="1"/>
</dbReference>
<dbReference type="InterPro" id="IPR021428">
    <property type="entry name" value="DUF3078"/>
</dbReference>
<evidence type="ECO:0000313" key="3">
    <source>
        <dbReference type="Proteomes" id="UP000800984"/>
    </source>
</evidence>
<feature type="chain" id="PRO_5046010495" evidence="1">
    <location>
        <begin position="21"/>
        <end position="315"/>
    </location>
</feature>
<protein>
    <submittedName>
        <fullName evidence="2">DUF3078 domain-containing protein</fullName>
    </submittedName>
</protein>
<dbReference type="EMBL" id="JAAJBT010000009">
    <property type="protein sequence ID" value="NHM02899.1"/>
    <property type="molecule type" value="Genomic_DNA"/>
</dbReference>
<reference evidence="2 3" key="1">
    <citation type="submission" date="2020-02" db="EMBL/GenBank/DDBJ databases">
        <authorList>
            <person name="Chen W.-M."/>
        </authorList>
    </citation>
    <scope>NUCLEOTIDE SEQUENCE [LARGE SCALE GENOMIC DNA]</scope>
    <source>
        <strain evidence="2 3">KDG-16</strain>
    </source>
</reference>
<organism evidence="2 3">
    <name type="scientific">Flavobacterium difficile</name>
    <dbReference type="NCBI Taxonomy" id="2709659"/>
    <lineage>
        <taxon>Bacteria</taxon>
        <taxon>Pseudomonadati</taxon>
        <taxon>Bacteroidota</taxon>
        <taxon>Flavobacteriia</taxon>
        <taxon>Flavobacteriales</taxon>
        <taxon>Flavobacteriaceae</taxon>
        <taxon>Flavobacterium</taxon>
    </lineage>
</organism>
<evidence type="ECO:0000313" key="2">
    <source>
        <dbReference type="EMBL" id="NHM02899.1"/>
    </source>
</evidence>